<dbReference type="Pfam" id="PF14541">
    <property type="entry name" value="TAXi_C"/>
    <property type="match status" value="2"/>
</dbReference>
<feature type="compositionally biased region" description="Polar residues" evidence="5">
    <location>
        <begin position="252"/>
        <end position="267"/>
    </location>
</feature>
<comment type="caution">
    <text evidence="8">The sequence shown here is derived from an EMBL/GenBank/DDBJ whole genome shotgun (WGS) entry which is preliminary data.</text>
</comment>
<dbReference type="Pfam" id="PF14543">
    <property type="entry name" value="TAXi_N"/>
    <property type="match status" value="1"/>
</dbReference>
<dbReference type="InterPro" id="IPR032861">
    <property type="entry name" value="TAXi_N"/>
</dbReference>
<dbReference type="InterPro" id="IPR051708">
    <property type="entry name" value="Plant_Aspart_Prot_A1"/>
</dbReference>
<feature type="transmembrane region" description="Helical" evidence="6">
    <location>
        <begin position="137"/>
        <end position="161"/>
    </location>
</feature>
<evidence type="ECO:0000313" key="8">
    <source>
        <dbReference type="EMBL" id="KAL2645213.1"/>
    </source>
</evidence>
<keyword evidence="6" id="KW-0472">Membrane</keyword>
<evidence type="ECO:0000256" key="2">
    <source>
        <dbReference type="ARBA" id="ARBA00022670"/>
    </source>
</evidence>
<evidence type="ECO:0000256" key="6">
    <source>
        <dbReference type="SAM" id="Phobius"/>
    </source>
</evidence>
<dbReference type="InterPro" id="IPR033121">
    <property type="entry name" value="PEPTIDASE_A1"/>
</dbReference>
<dbReference type="GO" id="GO:0006508">
    <property type="term" value="P:proteolysis"/>
    <property type="evidence" value="ECO:0007669"/>
    <property type="project" value="UniProtKB-KW"/>
</dbReference>
<feature type="region of interest" description="Disordered" evidence="5">
    <location>
        <begin position="251"/>
        <end position="289"/>
    </location>
</feature>
<dbReference type="PROSITE" id="PS51767">
    <property type="entry name" value="PEPTIDASE_A1"/>
    <property type="match status" value="1"/>
</dbReference>
<dbReference type="SUPFAM" id="SSF50630">
    <property type="entry name" value="Acid proteases"/>
    <property type="match status" value="1"/>
</dbReference>
<keyword evidence="6" id="KW-0812">Transmembrane</keyword>
<feature type="domain" description="Peptidase A1" evidence="7">
    <location>
        <begin position="295"/>
        <end position="686"/>
    </location>
</feature>
<feature type="compositionally biased region" description="Basic and acidic residues" evidence="5">
    <location>
        <begin position="273"/>
        <end position="282"/>
    </location>
</feature>
<dbReference type="EMBL" id="JBHFFA010000002">
    <property type="protein sequence ID" value="KAL2645213.1"/>
    <property type="molecule type" value="Genomic_DNA"/>
</dbReference>
<organism evidence="8 9">
    <name type="scientific">Riccia fluitans</name>
    <dbReference type="NCBI Taxonomy" id="41844"/>
    <lineage>
        <taxon>Eukaryota</taxon>
        <taxon>Viridiplantae</taxon>
        <taxon>Streptophyta</taxon>
        <taxon>Embryophyta</taxon>
        <taxon>Marchantiophyta</taxon>
        <taxon>Marchantiopsida</taxon>
        <taxon>Marchantiidae</taxon>
        <taxon>Marchantiales</taxon>
        <taxon>Ricciaceae</taxon>
        <taxon>Riccia</taxon>
    </lineage>
</organism>
<feature type="active site" evidence="4">
    <location>
        <position position="522"/>
    </location>
</feature>
<evidence type="ECO:0000313" key="9">
    <source>
        <dbReference type="Proteomes" id="UP001605036"/>
    </source>
</evidence>
<reference evidence="8 9" key="1">
    <citation type="submission" date="2024-09" db="EMBL/GenBank/DDBJ databases">
        <title>Chromosome-scale assembly of Riccia fluitans.</title>
        <authorList>
            <person name="Paukszto L."/>
            <person name="Sawicki J."/>
            <person name="Karawczyk K."/>
            <person name="Piernik-Szablinska J."/>
            <person name="Szczecinska M."/>
            <person name="Mazdziarz M."/>
        </authorList>
    </citation>
    <scope>NUCLEOTIDE SEQUENCE [LARGE SCALE GENOMIC DNA]</scope>
    <source>
        <strain evidence="8">Rf_01</strain>
        <tissue evidence="8">Aerial parts of the thallus</tissue>
    </source>
</reference>
<protein>
    <recommendedName>
        <fullName evidence="7">Peptidase A1 domain-containing protein</fullName>
    </recommendedName>
</protein>
<gene>
    <name evidence="8" type="ORF">R1flu_012800</name>
</gene>
<dbReference type="AlphaFoldDB" id="A0ABD1ZCU8"/>
<dbReference type="Proteomes" id="UP001605036">
    <property type="component" value="Unassembled WGS sequence"/>
</dbReference>
<dbReference type="InterPro" id="IPR032799">
    <property type="entry name" value="TAXi_C"/>
</dbReference>
<dbReference type="Gene3D" id="2.40.70.10">
    <property type="entry name" value="Acid Proteases"/>
    <property type="match status" value="2"/>
</dbReference>
<evidence type="ECO:0000256" key="4">
    <source>
        <dbReference type="PIRSR" id="PIRSR601461-1"/>
    </source>
</evidence>
<sequence length="695" mass="76341">METRPDVWSTIRTSCLVLDSFPDTRKKESLANNLQACHNGRSASVVLDLGSKGSDLPAFIIPADSAVGAAAIHHLRPWSIRFSAANRLTPTLGVIVDHSASSEHATHNLSYRSINRARSIICTLIIQDSNSGSDFELLTFTMSLQPLLAVISAILLVLIIIDQPFVTLRAVTINRMSSRALLEDNGRMEFEEALDSNGSRNSSPPELRFSVIHRQHPSSPYREVHKTHSDLMQEHVRRGLLRLESLQKLTAAEQQSSRNSDSNTMPLTTARDGSSKALEERVQASGGGEWQQGEYMVQMQLGTPARTILLIIDTGSGLTWVQCSECMQCFLQQEPIFNPIESKSYRTVGCANPACDANSIFQCSETHNRTCEYGVQYGMTSFTTGIVSTDTLTVGESHGIEKFLFGCGLFNVGDQMVGSSGVLGLSRSNISFPMQLARASGFTRKFTHCFADLAENRNATSFMYLGDSRSHQLKFTPFAKTPFTTQFYYLDLQGISVEKKLLSIPPSVFRLSPDGGGGTVIDSGTTLTVLVQPAYVVLRDAFRAAAASKHRLNSTAIPGGLNDTLVTSHVVDTCYRLGESYSRDTFENSDWNLSKMNFKPGVKDSKSGRNSKKHRLQVPRITLHFAGGVDLSLPPNNVLFPFDDGGLYCLAFTGSMSDVGMNVIGNIQQQNFRIQYDLENSRIGFGRAYCASENV</sequence>
<dbReference type="GO" id="GO:0008233">
    <property type="term" value="F:peptidase activity"/>
    <property type="evidence" value="ECO:0007669"/>
    <property type="project" value="UniProtKB-KW"/>
</dbReference>
<evidence type="ECO:0000256" key="3">
    <source>
        <dbReference type="ARBA" id="ARBA00022801"/>
    </source>
</evidence>
<proteinExistence type="inferred from homology"/>
<keyword evidence="2" id="KW-0645">Protease</keyword>
<evidence type="ECO:0000256" key="1">
    <source>
        <dbReference type="ARBA" id="ARBA00007447"/>
    </source>
</evidence>
<keyword evidence="9" id="KW-1185">Reference proteome</keyword>
<dbReference type="InterPro" id="IPR021109">
    <property type="entry name" value="Peptidase_aspartic_dom_sf"/>
</dbReference>
<dbReference type="PANTHER" id="PTHR47967:SF124">
    <property type="entry name" value="XYLANASE INHIBITOR C-TERMINAL DOMAIN-CONTAINING PROTEIN"/>
    <property type="match status" value="1"/>
</dbReference>
<dbReference type="InterPro" id="IPR001461">
    <property type="entry name" value="Aspartic_peptidase_A1"/>
</dbReference>
<accession>A0ABD1ZCU8</accession>
<feature type="active site" evidence="4">
    <location>
        <position position="313"/>
    </location>
</feature>
<keyword evidence="6" id="KW-1133">Transmembrane helix</keyword>
<dbReference type="PRINTS" id="PR00792">
    <property type="entry name" value="PEPSIN"/>
</dbReference>
<evidence type="ECO:0000256" key="5">
    <source>
        <dbReference type="SAM" id="MobiDB-lite"/>
    </source>
</evidence>
<evidence type="ECO:0000259" key="7">
    <source>
        <dbReference type="PROSITE" id="PS51767"/>
    </source>
</evidence>
<name>A0ABD1ZCU8_9MARC</name>
<comment type="similarity">
    <text evidence="1">Belongs to the peptidase A1 family.</text>
</comment>
<keyword evidence="3" id="KW-0378">Hydrolase</keyword>
<dbReference type="PANTHER" id="PTHR47967">
    <property type="entry name" value="OS07G0603500 PROTEIN-RELATED"/>
    <property type="match status" value="1"/>
</dbReference>